<dbReference type="AlphaFoldDB" id="A0ABD3EYK1"/>
<dbReference type="EMBL" id="JBIMZQ010000058">
    <property type="protein sequence ID" value="KAL3658039.1"/>
    <property type="molecule type" value="Genomic_DNA"/>
</dbReference>
<reference evidence="2 3" key="1">
    <citation type="submission" date="2024-09" db="EMBL/GenBank/DDBJ databases">
        <title>Genome sequencing and assembly of Phytophthora oleae, isolate VK10A, causative agent of rot of olive drupes.</title>
        <authorList>
            <person name="Conti Taguali S."/>
            <person name="Riolo M."/>
            <person name="La Spada F."/>
            <person name="Cacciola S.O."/>
            <person name="Dionisio G."/>
        </authorList>
    </citation>
    <scope>NUCLEOTIDE SEQUENCE [LARGE SCALE GENOMIC DNA]</scope>
    <source>
        <strain evidence="2 3">VK10A</strain>
    </source>
</reference>
<name>A0ABD3EYK1_9STRA</name>
<evidence type="ECO:0000256" key="1">
    <source>
        <dbReference type="SAM" id="MobiDB-lite"/>
    </source>
</evidence>
<accession>A0ABD3EYK1</accession>
<evidence type="ECO:0000313" key="3">
    <source>
        <dbReference type="Proteomes" id="UP001632037"/>
    </source>
</evidence>
<gene>
    <name evidence="2" type="ORF">V7S43_017081</name>
</gene>
<sequence length="197" mass="21268">MPGFFYEGRAGPHPGLDNRYRYIKLGGDPKGVEGVDVLLREEAVLRFVAPDAFFDTTASGVDDVSSNHQGHDSAEGRGCGRGRGRSSAGEHGNGRKVGNAEADPAGAEVAVLFAMARPKPSATLTAICKDVQWVEPVVVVVVEAVEVLKNLTMDARTSTWTQMQPVLPPPMRLVTAVHKVRVEYLSDVCEKLWLTNV</sequence>
<organism evidence="2 3">
    <name type="scientific">Phytophthora oleae</name>
    <dbReference type="NCBI Taxonomy" id="2107226"/>
    <lineage>
        <taxon>Eukaryota</taxon>
        <taxon>Sar</taxon>
        <taxon>Stramenopiles</taxon>
        <taxon>Oomycota</taxon>
        <taxon>Peronosporomycetes</taxon>
        <taxon>Peronosporales</taxon>
        <taxon>Peronosporaceae</taxon>
        <taxon>Phytophthora</taxon>
    </lineage>
</organism>
<proteinExistence type="predicted"/>
<comment type="caution">
    <text evidence="2">The sequence shown here is derived from an EMBL/GenBank/DDBJ whole genome shotgun (WGS) entry which is preliminary data.</text>
</comment>
<dbReference type="Proteomes" id="UP001632037">
    <property type="component" value="Unassembled WGS sequence"/>
</dbReference>
<keyword evidence="3" id="KW-1185">Reference proteome</keyword>
<protein>
    <submittedName>
        <fullName evidence="2">Uncharacterized protein</fullName>
    </submittedName>
</protein>
<evidence type="ECO:0000313" key="2">
    <source>
        <dbReference type="EMBL" id="KAL3658039.1"/>
    </source>
</evidence>
<feature type="region of interest" description="Disordered" evidence="1">
    <location>
        <begin position="59"/>
        <end position="101"/>
    </location>
</feature>
<feature type="compositionally biased region" description="Polar residues" evidence="1">
    <location>
        <begin position="59"/>
        <end position="68"/>
    </location>
</feature>